<dbReference type="PANTHER" id="PTHR39178">
    <property type="entry name" value="HYPOTHETICAL RIBOSOME-ASSOCIATED PROTEIN"/>
    <property type="match status" value="1"/>
</dbReference>
<dbReference type="Proteomes" id="UP000656813">
    <property type="component" value="Unassembled WGS sequence"/>
</dbReference>
<reference evidence="7" key="2">
    <citation type="submission" date="2020-09" db="EMBL/GenBank/DDBJ databases">
        <authorList>
            <person name="Sun Q."/>
            <person name="Zhou Y."/>
        </authorList>
    </citation>
    <scope>NUCLEOTIDE SEQUENCE</scope>
    <source>
        <strain evidence="7">CGMCC 1.12777</strain>
    </source>
</reference>
<evidence type="ECO:0000313" key="8">
    <source>
        <dbReference type="Proteomes" id="UP000656813"/>
    </source>
</evidence>
<dbReference type="AlphaFoldDB" id="A0A8J3EN93"/>
<keyword evidence="8" id="KW-1185">Reference proteome</keyword>
<evidence type="ECO:0000313" key="7">
    <source>
        <dbReference type="EMBL" id="GGH85829.1"/>
    </source>
</evidence>
<protein>
    <recommendedName>
        <fullName evidence="6">Ribosomal processing cysteine protease Prp</fullName>
    </recommendedName>
</protein>
<keyword evidence="2" id="KW-0645">Protease</keyword>
<reference evidence="7" key="1">
    <citation type="journal article" date="2014" name="Int. J. Syst. Evol. Microbiol.">
        <title>Complete genome sequence of Corynebacterium casei LMG S-19264T (=DSM 44701T), isolated from a smear-ripened cheese.</title>
        <authorList>
            <consortium name="US DOE Joint Genome Institute (JGI-PGF)"/>
            <person name="Walter F."/>
            <person name="Albersmeier A."/>
            <person name="Kalinowski J."/>
            <person name="Ruckert C."/>
        </authorList>
    </citation>
    <scope>NUCLEOTIDE SEQUENCE</scope>
    <source>
        <strain evidence="7">CGMCC 1.12777</strain>
    </source>
</reference>
<keyword evidence="3" id="KW-0378">Hydrolase</keyword>
<sequence>MIQVQVKRTHERELQTVTITGHAEAGPYGYDLICAGVSAVTFGAVNAVEELCGVALDIEQSEDGGYLSCSIPESIQNNSREQVTLLLEGMLSSLRTIEASYSEHIQVNDRQGGGKRA</sequence>
<dbReference type="GO" id="GO:0042254">
    <property type="term" value="P:ribosome biogenesis"/>
    <property type="evidence" value="ECO:0007669"/>
    <property type="project" value="UniProtKB-KW"/>
</dbReference>
<dbReference type="SUPFAM" id="SSF118010">
    <property type="entry name" value="TM1457-like"/>
    <property type="match status" value="1"/>
</dbReference>
<comment type="similarity">
    <text evidence="5">Belongs to the Prp family.</text>
</comment>
<dbReference type="EMBL" id="BMFV01000028">
    <property type="protein sequence ID" value="GGH85829.1"/>
    <property type="molecule type" value="Genomic_DNA"/>
</dbReference>
<dbReference type="GO" id="GO:0008234">
    <property type="term" value="F:cysteine-type peptidase activity"/>
    <property type="evidence" value="ECO:0007669"/>
    <property type="project" value="UniProtKB-KW"/>
</dbReference>
<evidence type="ECO:0000256" key="4">
    <source>
        <dbReference type="ARBA" id="ARBA00022807"/>
    </source>
</evidence>
<dbReference type="InterPro" id="IPR007422">
    <property type="entry name" value="Peptidase_Prp"/>
</dbReference>
<accession>A0A8J3EN93</accession>
<dbReference type="Pfam" id="PF04327">
    <property type="entry name" value="Peptidase_Prp"/>
    <property type="match status" value="1"/>
</dbReference>
<evidence type="ECO:0000256" key="2">
    <source>
        <dbReference type="ARBA" id="ARBA00022670"/>
    </source>
</evidence>
<gene>
    <name evidence="7" type="ORF">GCM10007096_32130</name>
</gene>
<evidence type="ECO:0000256" key="5">
    <source>
        <dbReference type="ARBA" id="ARBA00044503"/>
    </source>
</evidence>
<dbReference type="PANTHER" id="PTHR39178:SF1">
    <property type="entry name" value="RIBOSOMAL-PROCESSING CYSTEINE PROTEASE PRP"/>
    <property type="match status" value="1"/>
</dbReference>
<dbReference type="Gene3D" id="3.30.70.1490">
    <property type="entry name" value="Cysteine protease Prp"/>
    <property type="match status" value="1"/>
</dbReference>
<dbReference type="GO" id="GO:0006508">
    <property type="term" value="P:proteolysis"/>
    <property type="evidence" value="ECO:0007669"/>
    <property type="project" value="UniProtKB-KW"/>
</dbReference>
<evidence type="ECO:0000256" key="1">
    <source>
        <dbReference type="ARBA" id="ARBA00022517"/>
    </source>
</evidence>
<dbReference type="CDD" id="cd16332">
    <property type="entry name" value="Prp-like"/>
    <property type="match status" value="1"/>
</dbReference>
<keyword evidence="4" id="KW-0788">Thiol protease</keyword>
<evidence type="ECO:0000256" key="6">
    <source>
        <dbReference type="ARBA" id="ARBA00044538"/>
    </source>
</evidence>
<dbReference type="RefSeq" id="WP_188498400.1">
    <property type="nucleotide sequence ID" value="NZ_BMFV01000028.1"/>
</dbReference>
<keyword evidence="1" id="KW-0690">Ribosome biogenesis</keyword>
<proteinExistence type="inferred from homology"/>
<organism evidence="7 8">
    <name type="scientific">Pullulanibacillus pueri</name>
    <dbReference type="NCBI Taxonomy" id="1437324"/>
    <lineage>
        <taxon>Bacteria</taxon>
        <taxon>Bacillati</taxon>
        <taxon>Bacillota</taxon>
        <taxon>Bacilli</taxon>
        <taxon>Bacillales</taxon>
        <taxon>Sporolactobacillaceae</taxon>
        <taxon>Pullulanibacillus</taxon>
    </lineage>
</organism>
<evidence type="ECO:0000256" key="3">
    <source>
        <dbReference type="ARBA" id="ARBA00022801"/>
    </source>
</evidence>
<dbReference type="NCBIfam" id="NF011126">
    <property type="entry name" value="PRK14553.1-6"/>
    <property type="match status" value="1"/>
</dbReference>
<name>A0A8J3EN93_9BACL</name>
<comment type="caution">
    <text evidence="7">The sequence shown here is derived from an EMBL/GenBank/DDBJ whole genome shotgun (WGS) entry which is preliminary data.</text>
</comment>
<dbReference type="InterPro" id="IPR036764">
    <property type="entry name" value="Peptidase_Prp_sf"/>
</dbReference>